<evidence type="ECO:0000313" key="2">
    <source>
        <dbReference type="EMBL" id="GAA4095417.1"/>
    </source>
</evidence>
<dbReference type="RefSeq" id="WP_345103124.1">
    <property type="nucleotide sequence ID" value="NZ_BAABCV010000006.1"/>
</dbReference>
<gene>
    <name evidence="2" type="ORF">GCM10022392_18040</name>
</gene>
<comment type="caution">
    <text evidence="2">The sequence shown here is derived from an EMBL/GenBank/DDBJ whole genome shotgun (WGS) entry which is preliminary data.</text>
</comment>
<sequence length="272" mass="30048">MKKITTKNFKLLLPALLITITATAQKLPKVQTASVFAPADIKVDGKTTEWNNKFQAFNRTTEVYYTLSNSATKLYLTVQSNERRIIRKIISNGVTLTIVADPKQNKNGLAVTFPAYGKTERPPYYNLRTPYDEVKDTTVNNAMADSVMNTYNADMSSRLKIIGVIGEPTIPDSTLSVFNTEGFKAAAKFDKKLTFTFELAIPLSYIKFAADKPGTFKYTLQVNGPPGEVQSDNNRLYYIAGDGSRVNIGYAGPDNLGFANPTSFSAEYTLAK</sequence>
<dbReference type="Proteomes" id="UP001500841">
    <property type="component" value="Unassembled WGS sequence"/>
</dbReference>
<keyword evidence="3" id="KW-1185">Reference proteome</keyword>
<feature type="chain" id="PRO_5047005216" evidence="1">
    <location>
        <begin position="27"/>
        <end position="272"/>
    </location>
</feature>
<evidence type="ECO:0000256" key="1">
    <source>
        <dbReference type="SAM" id="SignalP"/>
    </source>
</evidence>
<name>A0ABP7WSK3_9SPHI</name>
<feature type="signal peptide" evidence="1">
    <location>
        <begin position="1"/>
        <end position="26"/>
    </location>
</feature>
<evidence type="ECO:0000313" key="3">
    <source>
        <dbReference type="Proteomes" id="UP001500841"/>
    </source>
</evidence>
<dbReference type="EMBL" id="BAABCV010000006">
    <property type="protein sequence ID" value="GAA4095417.1"/>
    <property type="molecule type" value="Genomic_DNA"/>
</dbReference>
<keyword evidence="1" id="KW-0732">Signal</keyword>
<proteinExistence type="predicted"/>
<accession>A0ABP7WSK3</accession>
<reference evidence="3" key="1">
    <citation type="journal article" date="2019" name="Int. J. Syst. Evol. Microbiol.">
        <title>The Global Catalogue of Microorganisms (GCM) 10K type strain sequencing project: providing services to taxonomists for standard genome sequencing and annotation.</title>
        <authorList>
            <consortium name="The Broad Institute Genomics Platform"/>
            <consortium name="The Broad Institute Genome Sequencing Center for Infectious Disease"/>
            <person name="Wu L."/>
            <person name="Ma J."/>
        </authorList>
    </citation>
    <scope>NUCLEOTIDE SEQUENCE [LARGE SCALE GENOMIC DNA]</scope>
    <source>
        <strain evidence="3">JCM 17085</strain>
    </source>
</reference>
<protein>
    <submittedName>
        <fullName evidence="2">Uncharacterized protein</fullName>
    </submittedName>
</protein>
<organism evidence="2 3">
    <name type="scientific">Mucilaginibacter panaciglaebae</name>
    <dbReference type="NCBI Taxonomy" id="502331"/>
    <lineage>
        <taxon>Bacteria</taxon>
        <taxon>Pseudomonadati</taxon>
        <taxon>Bacteroidota</taxon>
        <taxon>Sphingobacteriia</taxon>
        <taxon>Sphingobacteriales</taxon>
        <taxon>Sphingobacteriaceae</taxon>
        <taxon>Mucilaginibacter</taxon>
    </lineage>
</organism>